<dbReference type="PANTHER" id="PTHR43318">
    <property type="entry name" value="UDP-N-ACETYLGLUCOSAMINE 4,6-DEHYDRATASE"/>
    <property type="match status" value="1"/>
</dbReference>
<organism evidence="4 5">
    <name type="scientific">Poseidonocella sedimentorum</name>
    <dbReference type="NCBI Taxonomy" id="871652"/>
    <lineage>
        <taxon>Bacteria</taxon>
        <taxon>Pseudomonadati</taxon>
        <taxon>Pseudomonadota</taxon>
        <taxon>Alphaproteobacteria</taxon>
        <taxon>Rhodobacterales</taxon>
        <taxon>Roseobacteraceae</taxon>
        <taxon>Poseidonocella</taxon>
    </lineage>
</organism>
<keyword evidence="2" id="KW-0812">Transmembrane</keyword>
<dbReference type="SUPFAM" id="SSF51735">
    <property type="entry name" value="NAD(P)-binding Rossmann-fold domains"/>
    <property type="match status" value="1"/>
</dbReference>
<dbReference type="STRING" id="871652.SAMN04515673_102426"/>
<sequence length="622" mass="68035">MKLYEICIGLQNPQKQAIFLFLDFLAIVLSFALARGVTGAALPLENGEWALLAALLFSGLGLSVWFGLHKIKLNAFESHGMVESLGMAAGTAALGLLFAVVALPEPRSGFFVVFGLSFLVATVSGRLTLRQFVRKIYDQGKPRRRIVIYGAGHAGQQLAMALRSDHEVEPVAFVDDEVALQRISICGLKVYPSTNMTRIVRERSADLVVLAMPTTTRPIRARIVRQLRDLGCEVRDLPSFAQLVLRENLAEAATARRVSELLGRNQLEAELPGTSDSYSRKSVLVTGAGGSIGAELCRQVLALKPARVILVDHSELALYNVERELAAAARAVEIIPVLGSICEEALVRDLFERFEIDVVFHAAAYKHLPMVEGNVVEGMRNNVLGTKTVAEAARDFGAERFILVSTDKAVRPESIMGASKRIAEMVIQDLATRSPNTFFSMVRFGNVLGSSGSVVPLFEEQIARGGPVTLTDWEVSRYFMTVTEAVRLVLLAGSLSRGGDVFVLDMGDPVPIRQLARQMIEDEGYSVRDASNPSGDIEIQVTGLRPGEKLHEELLIGSDMLTTPHNKILRAQERHLSEIQMAKLVRELRRAIEGRDSGEIRKLVSRSIETGDDSQAALTKSP</sequence>
<accession>A0A1I6D8S0</accession>
<evidence type="ECO:0000259" key="3">
    <source>
        <dbReference type="Pfam" id="PF02719"/>
    </source>
</evidence>
<comment type="similarity">
    <text evidence="1">Belongs to the polysaccharide synthase family.</text>
</comment>
<evidence type="ECO:0000256" key="2">
    <source>
        <dbReference type="SAM" id="Phobius"/>
    </source>
</evidence>
<feature type="domain" description="Polysaccharide biosynthesis protein CapD-like" evidence="3">
    <location>
        <begin position="283"/>
        <end position="572"/>
    </location>
</feature>
<dbReference type="PANTHER" id="PTHR43318:SF1">
    <property type="entry name" value="POLYSACCHARIDE BIOSYNTHESIS PROTEIN EPSC-RELATED"/>
    <property type="match status" value="1"/>
</dbReference>
<feature type="transmembrane region" description="Helical" evidence="2">
    <location>
        <begin position="18"/>
        <end position="37"/>
    </location>
</feature>
<dbReference type="AlphaFoldDB" id="A0A1I6D8S0"/>
<evidence type="ECO:0000313" key="5">
    <source>
        <dbReference type="Proteomes" id="UP000199302"/>
    </source>
</evidence>
<feature type="transmembrane region" description="Helical" evidence="2">
    <location>
        <begin position="109"/>
        <end position="129"/>
    </location>
</feature>
<proteinExistence type="inferred from homology"/>
<dbReference type="InterPro" id="IPR029063">
    <property type="entry name" value="SAM-dependent_MTases_sf"/>
</dbReference>
<dbReference type="CDD" id="cd05237">
    <property type="entry name" value="UDP_invert_4-6DH_SDR_e"/>
    <property type="match status" value="1"/>
</dbReference>
<keyword evidence="2" id="KW-0472">Membrane</keyword>
<dbReference type="SUPFAM" id="SSF53335">
    <property type="entry name" value="S-adenosyl-L-methionine-dependent methyltransferases"/>
    <property type="match status" value="1"/>
</dbReference>
<dbReference type="InterPro" id="IPR051203">
    <property type="entry name" value="Polysaccharide_Synthase-Rel"/>
</dbReference>
<keyword evidence="2" id="KW-1133">Transmembrane helix</keyword>
<evidence type="ECO:0000256" key="1">
    <source>
        <dbReference type="ARBA" id="ARBA00007430"/>
    </source>
</evidence>
<dbReference type="Proteomes" id="UP000199302">
    <property type="component" value="Unassembled WGS sequence"/>
</dbReference>
<gene>
    <name evidence="4" type="ORF">SAMN04515673_102426</name>
</gene>
<name>A0A1I6D8S0_9RHOB</name>
<feature type="transmembrane region" description="Helical" evidence="2">
    <location>
        <begin position="80"/>
        <end position="103"/>
    </location>
</feature>
<dbReference type="Pfam" id="PF02719">
    <property type="entry name" value="Polysacc_synt_2"/>
    <property type="match status" value="1"/>
</dbReference>
<protein>
    <submittedName>
        <fullName evidence="4">NDP-sugar epimerase, includes UDP-GlcNAc-inverting 4,6-dehydratase FlaA1 and capsular polysaccharide biosynthesis protein EpsC</fullName>
    </submittedName>
</protein>
<keyword evidence="5" id="KW-1185">Reference proteome</keyword>
<dbReference type="Gene3D" id="3.40.50.720">
    <property type="entry name" value="NAD(P)-binding Rossmann-like Domain"/>
    <property type="match status" value="2"/>
</dbReference>
<dbReference type="EMBL" id="FOYI01000002">
    <property type="protein sequence ID" value="SFR01824.1"/>
    <property type="molecule type" value="Genomic_DNA"/>
</dbReference>
<evidence type="ECO:0000313" key="4">
    <source>
        <dbReference type="EMBL" id="SFR01824.1"/>
    </source>
</evidence>
<dbReference type="InterPro" id="IPR003869">
    <property type="entry name" value="Polysac_CapD-like"/>
</dbReference>
<feature type="transmembrane region" description="Helical" evidence="2">
    <location>
        <begin position="49"/>
        <end position="68"/>
    </location>
</feature>
<reference evidence="4 5" key="1">
    <citation type="submission" date="2016-10" db="EMBL/GenBank/DDBJ databases">
        <authorList>
            <person name="de Groot N.N."/>
        </authorList>
    </citation>
    <scope>NUCLEOTIDE SEQUENCE [LARGE SCALE GENOMIC DNA]</scope>
    <source>
        <strain evidence="5">KMM 9023,NRIC 0796,JCM 17311,KCTC 23692</strain>
    </source>
</reference>
<dbReference type="OrthoDB" id="9803111at2"/>
<dbReference type="RefSeq" id="WP_092077269.1">
    <property type="nucleotide sequence ID" value="NZ_FOYI01000002.1"/>
</dbReference>
<dbReference type="Pfam" id="PF13727">
    <property type="entry name" value="CoA_binding_3"/>
    <property type="match status" value="1"/>
</dbReference>
<dbReference type="InterPro" id="IPR036291">
    <property type="entry name" value="NAD(P)-bd_dom_sf"/>
</dbReference>